<dbReference type="AlphaFoldDB" id="A0A497ZWG7"/>
<dbReference type="Pfam" id="PF00106">
    <property type="entry name" value="adh_short"/>
    <property type="match status" value="1"/>
</dbReference>
<dbReference type="PRINTS" id="PR00081">
    <property type="entry name" value="GDHRDH"/>
</dbReference>
<sequence length="257" mass="27666">MTDTSQRIREGIAVVTGAGAGLGRELCRTLIAEDIRVAGIGRNPEQSTAVATELGDGFMPVTADVSDPEAVARAFEDITATLGAPTILINNAAVYPRRDILDETPESFMQSVNINLGGVFYCCHAVLPGMVERGYGRIVNLSTFAHIAPAPTAAAYSVTKGAAQTLTKSLIADLADRFPDIVINDWIPGALKTRMGIPDGIEPAEAAKWGVRLALWHDPMLTGRLFDQDTEFLEPISLKRKILNKITGKKRIPLRLS</sequence>
<protein>
    <submittedName>
        <fullName evidence="3">3-oxoacyl-[acyl-carrier protein] reductase</fullName>
    </submittedName>
</protein>
<dbReference type="PRINTS" id="PR00080">
    <property type="entry name" value="SDRFAMILY"/>
</dbReference>
<accession>A0A497ZWG7</accession>
<comment type="similarity">
    <text evidence="1 2">Belongs to the short-chain dehydrogenases/reductases (SDR) family.</text>
</comment>
<dbReference type="CDD" id="cd05233">
    <property type="entry name" value="SDR_c"/>
    <property type="match status" value="1"/>
</dbReference>
<dbReference type="PANTHER" id="PTHR42760">
    <property type="entry name" value="SHORT-CHAIN DEHYDROGENASES/REDUCTASES FAMILY MEMBER"/>
    <property type="match status" value="1"/>
</dbReference>
<dbReference type="OrthoDB" id="8280747at2"/>
<name>A0A497ZWG7_9RHOB</name>
<dbReference type="GO" id="GO:0016616">
    <property type="term" value="F:oxidoreductase activity, acting on the CH-OH group of donors, NAD or NADP as acceptor"/>
    <property type="evidence" value="ECO:0007669"/>
    <property type="project" value="TreeGrafter"/>
</dbReference>
<proteinExistence type="inferred from homology"/>
<reference evidence="3 4" key="1">
    <citation type="submission" date="2018-10" db="EMBL/GenBank/DDBJ databases">
        <title>Genomic Encyclopedia of Archaeal and Bacterial Type Strains, Phase II (KMG-II): from individual species to whole genera.</title>
        <authorList>
            <person name="Goeker M."/>
        </authorList>
    </citation>
    <scope>NUCLEOTIDE SEQUENCE [LARGE SCALE GENOMIC DNA]</scope>
    <source>
        <strain evidence="3 4">DSM 29317</strain>
    </source>
</reference>
<evidence type="ECO:0000313" key="4">
    <source>
        <dbReference type="Proteomes" id="UP000271700"/>
    </source>
</evidence>
<dbReference type="Proteomes" id="UP000271700">
    <property type="component" value="Unassembled WGS sequence"/>
</dbReference>
<dbReference type="InterPro" id="IPR002347">
    <property type="entry name" value="SDR_fam"/>
</dbReference>
<comment type="caution">
    <text evidence="3">The sequence shown here is derived from an EMBL/GenBank/DDBJ whole genome shotgun (WGS) entry which is preliminary data.</text>
</comment>
<evidence type="ECO:0000256" key="1">
    <source>
        <dbReference type="ARBA" id="ARBA00006484"/>
    </source>
</evidence>
<dbReference type="EMBL" id="RCCT01000003">
    <property type="protein sequence ID" value="RLK07347.1"/>
    <property type="molecule type" value="Genomic_DNA"/>
</dbReference>
<gene>
    <name evidence="3" type="ORF">CLV75_2468</name>
</gene>
<dbReference type="InterPro" id="IPR036291">
    <property type="entry name" value="NAD(P)-bd_dom_sf"/>
</dbReference>
<dbReference type="Gene3D" id="3.40.50.720">
    <property type="entry name" value="NAD(P)-binding Rossmann-like Domain"/>
    <property type="match status" value="1"/>
</dbReference>
<evidence type="ECO:0000256" key="2">
    <source>
        <dbReference type="RuleBase" id="RU000363"/>
    </source>
</evidence>
<dbReference type="SUPFAM" id="SSF51735">
    <property type="entry name" value="NAD(P)-binding Rossmann-fold domains"/>
    <property type="match status" value="1"/>
</dbReference>
<keyword evidence="4" id="KW-1185">Reference proteome</keyword>
<organism evidence="3 4">
    <name type="scientific">Ruegeria conchae</name>
    <dbReference type="NCBI Taxonomy" id="981384"/>
    <lineage>
        <taxon>Bacteria</taxon>
        <taxon>Pseudomonadati</taxon>
        <taxon>Pseudomonadota</taxon>
        <taxon>Alphaproteobacteria</taxon>
        <taxon>Rhodobacterales</taxon>
        <taxon>Roseobacteraceae</taxon>
        <taxon>Ruegeria</taxon>
    </lineage>
</organism>
<dbReference type="STRING" id="981384.GCA_000192475_01345"/>
<dbReference type="RefSeq" id="WP_010442207.1">
    <property type="nucleotide sequence ID" value="NZ_AEYW01000014.1"/>
</dbReference>
<evidence type="ECO:0000313" key="3">
    <source>
        <dbReference type="EMBL" id="RLK07347.1"/>
    </source>
</evidence>